<sequence>MNRINWPTAFVIVFGAVPFAVFIIAVLAVYPLVGWPLVAGAVVAHGAYLRHRRDTALAERAAIDFPRNAEIVAQRLPEPRTVPLRQARR</sequence>
<feature type="transmembrane region" description="Helical" evidence="1">
    <location>
        <begin position="7"/>
        <end position="27"/>
    </location>
</feature>
<dbReference type="AlphaFoldDB" id="A0A448IXJ3"/>
<keyword evidence="1" id="KW-0472">Membrane</keyword>
<keyword evidence="1" id="KW-0812">Transmembrane</keyword>
<gene>
    <name evidence="2" type="ORF">NCTC10437_04142</name>
</gene>
<keyword evidence="1" id="KW-1133">Transmembrane helix</keyword>
<protein>
    <recommendedName>
        <fullName evidence="4">Transmembrane protein</fullName>
    </recommendedName>
</protein>
<organism evidence="2 3">
    <name type="scientific">Mycolicibacterium aurum</name>
    <name type="common">Mycobacterium aurum</name>
    <dbReference type="NCBI Taxonomy" id="1791"/>
    <lineage>
        <taxon>Bacteria</taxon>
        <taxon>Bacillati</taxon>
        <taxon>Actinomycetota</taxon>
        <taxon>Actinomycetes</taxon>
        <taxon>Mycobacteriales</taxon>
        <taxon>Mycobacteriaceae</taxon>
        <taxon>Mycolicibacterium</taxon>
    </lineage>
</organism>
<feature type="transmembrane region" description="Helical" evidence="1">
    <location>
        <begin position="33"/>
        <end position="50"/>
    </location>
</feature>
<evidence type="ECO:0008006" key="4">
    <source>
        <dbReference type="Google" id="ProtNLM"/>
    </source>
</evidence>
<dbReference type="EMBL" id="LR134356">
    <property type="protein sequence ID" value="VEG57135.1"/>
    <property type="molecule type" value="Genomic_DNA"/>
</dbReference>
<evidence type="ECO:0000313" key="2">
    <source>
        <dbReference type="EMBL" id="VEG57135.1"/>
    </source>
</evidence>
<name>A0A448IXJ3_MYCAU</name>
<keyword evidence="3" id="KW-1185">Reference proteome</keyword>
<dbReference type="KEGG" id="mauu:NCTC10437_04142"/>
<dbReference type="RefSeq" id="WP_048633357.1">
    <property type="nucleotide sequence ID" value="NZ_CVQQ01000011.1"/>
</dbReference>
<evidence type="ECO:0000313" key="3">
    <source>
        <dbReference type="Proteomes" id="UP000279306"/>
    </source>
</evidence>
<dbReference type="STRING" id="1791.GCA_001049355_03467"/>
<accession>A0A448IXJ3</accession>
<evidence type="ECO:0000256" key="1">
    <source>
        <dbReference type="SAM" id="Phobius"/>
    </source>
</evidence>
<reference evidence="2 3" key="1">
    <citation type="submission" date="2018-12" db="EMBL/GenBank/DDBJ databases">
        <authorList>
            <consortium name="Pathogen Informatics"/>
        </authorList>
    </citation>
    <scope>NUCLEOTIDE SEQUENCE [LARGE SCALE GENOMIC DNA]</scope>
    <source>
        <strain evidence="2 3">NCTC10437</strain>
    </source>
</reference>
<dbReference type="Proteomes" id="UP000279306">
    <property type="component" value="Chromosome"/>
</dbReference>
<proteinExistence type="predicted"/>